<dbReference type="Gene3D" id="3.10.10.10">
    <property type="entry name" value="HIV Type 1 Reverse Transcriptase, subunit A, domain 1"/>
    <property type="match status" value="1"/>
</dbReference>
<dbReference type="WBParaSite" id="EN70_4534">
    <property type="protein sequence ID" value="EN70_4534"/>
    <property type="gene ID" value="EN70_4534"/>
</dbReference>
<organism evidence="2 3">
    <name type="scientific">Loa loa</name>
    <name type="common">Eye worm</name>
    <name type="synonym">Filaria loa</name>
    <dbReference type="NCBI Taxonomy" id="7209"/>
    <lineage>
        <taxon>Eukaryota</taxon>
        <taxon>Metazoa</taxon>
        <taxon>Ecdysozoa</taxon>
        <taxon>Nematoda</taxon>
        <taxon>Chromadorea</taxon>
        <taxon>Rhabditida</taxon>
        <taxon>Spirurina</taxon>
        <taxon>Spiruromorpha</taxon>
        <taxon>Filarioidea</taxon>
        <taxon>Onchocercidae</taxon>
        <taxon>Loa</taxon>
    </lineage>
</organism>
<dbReference type="InterPro" id="IPR043502">
    <property type="entry name" value="DNA/RNA_pol_sf"/>
</dbReference>
<reference evidence="3" key="2">
    <citation type="submission" date="2016-11" db="UniProtKB">
        <authorList>
            <consortium name="WormBaseParasite"/>
        </authorList>
    </citation>
    <scope>IDENTIFICATION</scope>
</reference>
<reference evidence="2" key="1">
    <citation type="submission" date="2012-04" db="EMBL/GenBank/DDBJ databases">
        <title>The Genome Sequence of Loa loa.</title>
        <authorList>
            <consortium name="The Broad Institute Genome Sequencing Platform"/>
            <consortium name="Broad Institute Genome Sequencing Center for Infectious Disease"/>
            <person name="Nutman T.B."/>
            <person name="Fink D.L."/>
            <person name="Russ C."/>
            <person name="Young S."/>
            <person name="Zeng Q."/>
            <person name="Gargeya S."/>
            <person name="Alvarado L."/>
            <person name="Berlin A."/>
            <person name="Chapman S.B."/>
            <person name="Chen Z."/>
            <person name="Freedman E."/>
            <person name="Gellesch M."/>
            <person name="Goldberg J."/>
            <person name="Griggs A."/>
            <person name="Gujja S."/>
            <person name="Heilman E.R."/>
            <person name="Heiman D."/>
            <person name="Howarth C."/>
            <person name="Mehta T."/>
            <person name="Neiman D."/>
            <person name="Pearson M."/>
            <person name="Roberts A."/>
            <person name="Saif S."/>
            <person name="Shea T."/>
            <person name="Shenoy N."/>
            <person name="Sisk P."/>
            <person name="Stolte C."/>
            <person name="Sykes S."/>
            <person name="White J."/>
            <person name="Yandava C."/>
            <person name="Haas B."/>
            <person name="Henn M.R."/>
            <person name="Nusbaum C."/>
            <person name="Birren B."/>
        </authorList>
    </citation>
    <scope>NUCLEOTIDE SEQUENCE [LARGE SCALE GENOMIC DNA]</scope>
</reference>
<dbReference type="AlphaFoldDB" id="A0A1I7VNK8"/>
<dbReference type="InterPro" id="IPR008042">
    <property type="entry name" value="Retrotrans_Pao"/>
</dbReference>
<dbReference type="InterPro" id="IPR043128">
    <property type="entry name" value="Rev_trsase/Diguanyl_cyclase"/>
</dbReference>
<dbReference type="STRING" id="7209.A0A1I7VNK8"/>
<name>A0A1I7VNK8_LOALO</name>
<dbReference type="Pfam" id="PF05380">
    <property type="entry name" value="Peptidase_A17"/>
    <property type="match status" value="1"/>
</dbReference>
<keyword evidence="2" id="KW-1185">Reference proteome</keyword>
<dbReference type="Pfam" id="PF00078">
    <property type="entry name" value="RVT_1"/>
    <property type="match status" value="1"/>
</dbReference>
<evidence type="ECO:0000259" key="1">
    <source>
        <dbReference type="Pfam" id="PF00078"/>
    </source>
</evidence>
<dbReference type="Proteomes" id="UP000095285">
    <property type="component" value="Unassembled WGS sequence"/>
</dbReference>
<evidence type="ECO:0000313" key="2">
    <source>
        <dbReference type="Proteomes" id="UP000095285"/>
    </source>
</evidence>
<accession>A0A1I7VNK8</accession>
<dbReference type="PANTHER" id="PTHR47331">
    <property type="entry name" value="PHD-TYPE DOMAIN-CONTAINING PROTEIN"/>
    <property type="match status" value="1"/>
</dbReference>
<dbReference type="InterPro" id="IPR000477">
    <property type="entry name" value="RT_dom"/>
</dbReference>
<sequence>MGIQEGPNADNDEEALKQFKKSITKYNNRYQARWPWKESRDKLSNNYGLCLGRLKNLVKRLQQESILSLYNNIIEEQKQLDIIEDTDTNEMMGVIRYLPHHGRPSIATGFSQSTTRSRMMKIVITADIEKAFLQIELHPEDGDSTRFFWLQDITKDVTEENVKCYRFKRVPFGVISLPFLLSATLNYHLETYGNKTASEIRQNIYVDNITLSANGIEETLIKYEETKIIFSEAVMNVREFLSNGEEFDERIADYDKPTAIKNNFLGINWIHDLDVIRITLKPWTGKQITKRTILQFIASQYDPLGFLTPSMISFKLFLQYLWRQNIAWDQLLTQDGQQWYKMIKKWPSNIIDLPRFVINPANQLEIHVFTDASKFAYAAAAYILNTRNTIMKGASFLIYAKSRIAAIKGISIPRLELLSVLIGVRAAHFVLKQLELKDTPSEDNPVDVATRGMSPVKLRNCESWWKGPNWLTETKTKWPQ</sequence>
<dbReference type="SUPFAM" id="SSF56672">
    <property type="entry name" value="DNA/RNA polymerases"/>
    <property type="match status" value="1"/>
</dbReference>
<evidence type="ECO:0000313" key="3">
    <source>
        <dbReference type="WBParaSite" id="EN70_4534"/>
    </source>
</evidence>
<feature type="domain" description="Reverse transcriptase" evidence="1">
    <location>
        <begin position="105"/>
        <end position="233"/>
    </location>
</feature>
<protein>
    <submittedName>
        <fullName evidence="3">Reverse transcriptase domain-containing protein</fullName>
    </submittedName>
</protein>
<proteinExistence type="predicted"/>
<dbReference type="Gene3D" id="3.30.70.270">
    <property type="match status" value="1"/>
</dbReference>